<sequence length="752" mass="83774">MSIYIFFLVVLFILAISDLTVGVANDAVNFLNSAIGSKVATRRVIMIVASVGIMVGALFANGMMEVARKGLFYPQYYLFTEIIIIYMAVMFTDVLLLDFFNTFGLPTSTTVSLVFGLLGAAIGMAFIKVGEGDTIMVDGVQKIAQISDYINSTKALTIISSILLSVVFSFVFGVVIQWLSRLLFSFNIEKTIKYYGALWGGLAISAITYFILIKGVKDASFMTAEMYAMIKENTLAIIGLSFVFWAFFLQLLSWILKVNPLKVVVLVGTFALAMAFAGNDLVNFVGVPLAGLESFKIFSGNGGNDLLMGKLLGDIKTPSYFLIIAGIIMLIVLWFSKKAQTVIETSLSLSRQDEGTERFGSSAFSRVLVRRVVNTGTFFSQVIPQPIINKISSRFDTTKMDERSKKDPNPPMFDMVRASVNMMVASILIAIGTSYKLPLSTTYVTFMVAMSTSLVDGAWGRDSAVYRITGVFTVVGGWFITGLAAFSVAFFLSLFMGWAQVFGVVSILFFAILAFYRTHLLHKKREEEFQTKSEDIEDIPTVNQMFETNNKGIEKNLNLLSDIFSKTIKGLVDEDRKELKKQLKISVEMEQKLVNKKSKIHQTINSMPSDSIEASYFYILTLDYLKELAHAINYMAEPVFNHVDNNHKPILPTQGAELTQIAVELSGFTQKMIEKLSINSEEKLEEIITEQLRIIGVIREVRRNLIKSIKKNDVSTKNSMLILNILSGARNILNYSINMMKIQSDFAGIMKN</sequence>
<feature type="transmembrane region" description="Helical" evidence="6">
    <location>
        <begin position="471"/>
        <end position="492"/>
    </location>
</feature>
<dbReference type="EMBL" id="AP018694">
    <property type="protein sequence ID" value="BBE18311.1"/>
    <property type="molecule type" value="Genomic_DNA"/>
</dbReference>
<evidence type="ECO:0000256" key="6">
    <source>
        <dbReference type="RuleBase" id="RU363058"/>
    </source>
</evidence>
<dbReference type="PANTHER" id="PTHR11101:SF16">
    <property type="entry name" value="PHOSPHATE TRANSPORTER"/>
    <property type="match status" value="1"/>
</dbReference>
<evidence type="ECO:0000313" key="8">
    <source>
        <dbReference type="Proteomes" id="UP001193389"/>
    </source>
</evidence>
<feature type="transmembrane region" description="Helical" evidence="6">
    <location>
        <begin position="76"/>
        <end position="97"/>
    </location>
</feature>
<reference evidence="7" key="1">
    <citation type="journal article" date="2020" name="Int. J. Syst. Evol. Microbiol.">
        <title>Aquipluma nitroreducens gen. nov. sp. nov., a novel facultatively anaerobic bacterium isolated from a freshwater lake.</title>
        <authorList>
            <person name="Watanabe M."/>
            <person name="Kojima H."/>
            <person name="Fukui M."/>
        </authorList>
    </citation>
    <scope>NUCLEOTIDE SEQUENCE</scope>
    <source>
        <strain evidence="7">MeG22</strain>
    </source>
</reference>
<feature type="transmembrane region" description="Helical" evidence="6">
    <location>
        <begin position="103"/>
        <end position="127"/>
    </location>
</feature>
<keyword evidence="5 6" id="KW-0472">Membrane</keyword>
<evidence type="ECO:0000256" key="3">
    <source>
        <dbReference type="ARBA" id="ARBA00022692"/>
    </source>
</evidence>
<keyword evidence="2 6" id="KW-0813">Transport</keyword>
<evidence type="ECO:0000313" key="7">
    <source>
        <dbReference type="EMBL" id="BBE18311.1"/>
    </source>
</evidence>
<keyword evidence="3 6" id="KW-0812">Transmembrane</keyword>
<dbReference type="RefSeq" id="WP_318351230.1">
    <property type="nucleotide sequence ID" value="NZ_AP018694.1"/>
</dbReference>
<dbReference type="SUPFAM" id="SSF103473">
    <property type="entry name" value="MFS general substrate transporter"/>
    <property type="match status" value="1"/>
</dbReference>
<protein>
    <recommendedName>
        <fullName evidence="6">Phosphate transporter</fullName>
    </recommendedName>
</protein>
<feature type="transmembrane region" description="Helical" evidence="6">
    <location>
        <begin position="155"/>
        <end position="180"/>
    </location>
</feature>
<feature type="transmembrane region" description="Helical" evidence="6">
    <location>
        <begin position="234"/>
        <end position="256"/>
    </location>
</feature>
<keyword evidence="4 6" id="KW-1133">Transmembrane helix</keyword>
<keyword evidence="8" id="KW-1185">Reference proteome</keyword>
<dbReference type="GO" id="GO:0005315">
    <property type="term" value="F:phosphate transmembrane transporter activity"/>
    <property type="evidence" value="ECO:0007669"/>
    <property type="project" value="InterPro"/>
</dbReference>
<dbReference type="KEGG" id="anf:AQPE_2473"/>
<proteinExistence type="inferred from homology"/>
<dbReference type="InterPro" id="IPR036259">
    <property type="entry name" value="MFS_trans_sf"/>
</dbReference>
<dbReference type="GO" id="GO:0016020">
    <property type="term" value="C:membrane"/>
    <property type="evidence" value="ECO:0007669"/>
    <property type="project" value="UniProtKB-SubCell"/>
</dbReference>
<evidence type="ECO:0000256" key="4">
    <source>
        <dbReference type="ARBA" id="ARBA00022989"/>
    </source>
</evidence>
<comment type="similarity">
    <text evidence="6">Belongs to the inorganic phosphate transporter (PiT) (TC 2.A.20) family.</text>
</comment>
<feature type="transmembrane region" description="Helical" evidence="6">
    <location>
        <begin position="44"/>
        <end position="64"/>
    </location>
</feature>
<accession>A0A5K7S9Q3</accession>
<dbReference type="AlphaFoldDB" id="A0A5K7S9Q3"/>
<evidence type="ECO:0000256" key="2">
    <source>
        <dbReference type="ARBA" id="ARBA00022448"/>
    </source>
</evidence>
<evidence type="ECO:0000256" key="1">
    <source>
        <dbReference type="ARBA" id="ARBA00004141"/>
    </source>
</evidence>
<organism evidence="7 8">
    <name type="scientific">Aquipluma nitroreducens</name>
    <dbReference type="NCBI Taxonomy" id="2010828"/>
    <lineage>
        <taxon>Bacteria</taxon>
        <taxon>Pseudomonadati</taxon>
        <taxon>Bacteroidota</taxon>
        <taxon>Bacteroidia</taxon>
        <taxon>Marinilabiliales</taxon>
        <taxon>Prolixibacteraceae</taxon>
        <taxon>Aquipluma</taxon>
    </lineage>
</organism>
<dbReference type="GO" id="GO:0035435">
    <property type="term" value="P:phosphate ion transmembrane transport"/>
    <property type="evidence" value="ECO:0007669"/>
    <property type="project" value="TreeGrafter"/>
</dbReference>
<name>A0A5K7S9Q3_9BACT</name>
<comment type="subcellular location">
    <subcellularLocation>
        <location evidence="1 6">Membrane</location>
        <topology evidence="1 6">Multi-pass membrane protein</topology>
    </subcellularLocation>
</comment>
<gene>
    <name evidence="7" type="ORF">AQPE_2473</name>
</gene>
<feature type="transmembrane region" description="Helical" evidence="6">
    <location>
        <begin position="192"/>
        <end position="213"/>
    </location>
</feature>
<dbReference type="PANTHER" id="PTHR11101">
    <property type="entry name" value="PHOSPHATE TRANSPORTER"/>
    <property type="match status" value="1"/>
</dbReference>
<feature type="transmembrane region" description="Helical" evidence="6">
    <location>
        <begin position="498"/>
        <end position="516"/>
    </location>
</feature>
<dbReference type="InterPro" id="IPR001204">
    <property type="entry name" value="Phos_transporter"/>
</dbReference>
<dbReference type="Pfam" id="PF01384">
    <property type="entry name" value="PHO4"/>
    <property type="match status" value="1"/>
</dbReference>
<evidence type="ECO:0000256" key="5">
    <source>
        <dbReference type="ARBA" id="ARBA00023136"/>
    </source>
</evidence>
<dbReference type="Proteomes" id="UP001193389">
    <property type="component" value="Chromosome"/>
</dbReference>
<keyword evidence="6" id="KW-0592">Phosphate transport</keyword>
<feature type="transmembrane region" description="Helical" evidence="6">
    <location>
        <begin position="317"/>
        <end position="335"/>
    </location>
</feature>